<keyword evidence="2" id="KW-1185">Reference proteome</keyword>
<evidence type="ECO:0000313" key="1">
    <source>
        <dbReference type="EMBL" id="AWI76770.1"/>
    </source>
</evidence>
<dbReference type="RefSeq" id="WP_108950469.1">
    <property type="nucleotide sequence ID" value="NZ_CP022187.1"/>
</dbReference>
<dbReference type="KEGG" id="acom:CEW83_17365"/>
<organism evidence="1 2">
    <name type="scientific">Parazoarcus communis</name>
    <dbReference type="NCBI Taxonomy" id="41977"/>
    <lineage>
        <taxon>Bacteria</taxon>
        <taxon>Pseudomonadati</taxon>
        <taxon>Pseudomonadota</taxon>
        <taxon>Betaproteobacteria</taxon>
        <taxon>Rhodocyclales</taxon>
        <taxon>Zoogloeaceae</taxon>
        <taxon>Parazoarcus</taxon>
    </lineage>
</organism>
<dbReference type="AlphaFoldDB" id="A0A2U8GTP1"/>
<dbReference type="Pfam" id="PF07237">
    <property type="entry name" value="DUF1428"/>
    <property type="match status" value="1"/>
</dbReference>
<proteinExistence type="predicted"/>
<protein>
    <recommendedName>
        <fullName evidence="3">RNA signal recognition particle</fullName>
    </recommendedName>
</protein>
<dbReference type="SUPFAM" id="SSF54909">
    <property type="entry name" value="Dimeric alpha+beta barrel"/>
    <property type="match status" value="1"/>
</dbReference>
<dbReference type="InterPro" id="IPR011008">
    <property type="entry name" value="Dimeric_a/b-barrel"/>
</dbReference>
<dbReference type="EMBL" id="CP022187">
    <property type="protein sequence ID" value="AWI76770.1"/>
    <property type="molecule type" value="Genomic_DNA"/>
</dbReference>
<evidence type="ECO:0000313" key="2">
    <source>
        <dbReference type="Proteomes" id="UP000244930"/>
    </source>
</evidence>
<sequence length="129" mass="14619">MSYFDCYLAPVPKENRFAYEELARISERVALECGAIRVVECWLDECGPDVTTYHAREARLESKQYGSFAQVAGALKGETVVMSFVEWPDKQTRDIGMEKLVSDPRMQFECQPPAFDGKRLIAAGFIPML</sequence>
<dbReference type="Proteomes" id="UP000244930">
    <property type="component" value="Chromosome"/>
</dbReference>
<gene>
    <name evidence="1" type="ORF">CEW83_17365</name>
</gene>
<accession>A0A2U8GTP1</accession>
<name>A0A2U8GTP1_9RHOO</name>
<dbReference type="InterPro" id="IPR009874">
    <property type="entry name" value="DUF1428"/>
</dbReference>
<dbReference type="Gene3D" id="3.30.70.100">
    <property type="match status" value="1"/>
</dbReference>
<evidence type="ECO:0008006" key="3">
    <source>
        <dbReference type="Google" id="ProtNLM"/>
    </source>
</evidence>
<reference evidence="1 2" key="1">
    <citation type="submission" date="2017-06" db="EMBL/GenBank/DDBJ databases">
        <title>Azoarcus.</title>
        <authorList>
            <person name="Woo J.-H."/>
            <person name="Kim H.-S."/>
        </authorList>
    </citation>
    <scope>NUCLEOTIDE SEQUENCE [LARGE SCALE GENOMIC DNA]</scope>
    <source>
        <strain evidence="1 2">TSPY31</strain>
    </source>
</reference>